<dbReference type="PANTHER" id="PTHR11527">
    <property type="entry name" value="HEAT-SHOCK PROTEIN 20 FAMILY MEMBER"/>
    <property type="match status" value="1"/>
</dbReference>
<keyword evidence="4" id="KW-0346">Stress response</keyword>
<dbReference type="InterPro" id="IPR008978">
    <property type="entry name" value="HSP20-like_chaperone"/>
</dbReference>
<feature type="domain" description="SHSP" evidence="3">
    <location>
        <begin position="28"/>
        <end position="140"/>
    </location>
</feature>
<dbReference type="PROSITE" id="PS01031">
    <property type="entry name" value="SHSP"/>
    <property type="match status" value="1"/>
</dbReference>
<evidence type="ECO:0000256" key="1">
    <source>
        <dbReference type="PROSITE-ProRule" id="PRU00285"/>
    </source>
</evidence>
<name>A0A0G9FCV9_LACPN</name>
<accession>A0A0G9FCV9</accession>
<gene>
    <name evidence="4" type="ORF">Lp19_1013</name>
    <name evidence="5" type="ORF">LPJSA22_00138</name>
</gene>
<dbReference type="EMBL" id="MCOL01000001">
    <property type="protein sequence ID" value="ODO60205.1"/>
    <property type="molecule type" value="Genomic_DNA"/>
</dbReference>
<evidence type="ECO:0000313" key="7">
    <source>
        <dbReference type="Proteomes" id="UP000094892"/>
    </source>
</evidence>
<comment type="caution">
    <text evidence="4">The sequence shown here is derived from an EMBL/GenBank/DDBJ whole genome shotgun (WGS) entry which is preliminary data.</text>
</comment>
<evidence type="ECO:0000256" key="2">
    <source>
        <dbReference type="RuleBase" id="RU003616"/>
    </source>
</evidence>
<dbReference type="CDD" id="cd06471">
    <property type="entry name" value="ACD_LpsHSP_like"/>
    <property type="match status" value="1"/>
</dbReference>
<dbReference type="RefSeq" id="WP_003641733.1">
    <property type="nucleotide sequence ID" value="NZ_AP028145.1"/>
</dbReference>
<evidence type="ECO:0000313" key="5">
    <source>
        <dbReference type="EMBL" id="ODO60205.1"/>
    </source>
</evidence>
<organism evidence="4 6">
    <name type="scientific">Lactiplantibacillus plantarum</name>
    <name type="common">Lactobacillus plantarum</name>
    <dbReference type="NCBI Taxonomy" id="1590"/>
    <lineage>
        <taxon>Bacteria</taxon>
        <taxon>Bacillati</taxon>
        <taxon>Bacillota</taxon>
        <taxon>Bacilli</taxon>
        <taxon>Lactobacillales</taxon>
        <taxon>Lactobacillaceae</taxon>
        <taxon>Lactiplantibacillus</taxon>
    </lineage>
</organism>
<dbReference type="Proteomes" id="UP000094892">
    <property type="component" value="Unassembled WGS sequence"/>
</dbReference>
<dbReference type="AlphaFoldDB" id="A0A0G9FCV9"/>
<dbReference type="SUPFAM" id="SSF49764">
    <property type="entry name" value="HSP20-like chaperones"/>
    <property type="match status" value="1"/>
</dbReference>
<dbReference type="InterPro" id="IPR002068">
    <property type="entry name" value="A-crystallin/Hsp20_dom"/>
</dbReference>
<dbReference type="InterPro" id="IPR031107">
    <property type="entry name" value="Small_HSP"/>
</dbReference>
<dbReference type="KEGG" id="lpb:SH83_00555"/>
<evidence type="ECO:0000313" key="6">
    <source>
        <dbReference type="Proteomes" id="UP000076882"/>
    </source>
</evidence>
<reference evidence="4 6" key="1">
    <citation type="submission" date="2016-03" db="EMBL/GenBank/DDBJ databases">
        <title>Comparative genomics of 54 Lactobacillus plantarum strains reveals genomic uncoupling from niche constraints.</title>
        <authorList>
            <person name="Martino M.E."/>
        </authorList>
    </citation>
    <scope>NUCLEOTIDE SEQUENCE [LARGE SCALE GENOMIC DNA]</scope>
    <source>
        <strain evidence="4 6">19.1</strain>
    </source>
</reference>
<protein>
    <submittedName>
        <fullName evidence="5">Acid shock protein</fullName>
    </submittedName>
    <submittedName>
        <fullName evidence="4">Small heat shock protein</fullName>
    </submittedName>
</protein>
<dbReference type="OrthoDB" id="9811615at2"/>
<evidence type="ECO:0000259" key="3">
    <source>
        <dbReference type="PROSITE" id="PS01031"/>
    </source>
</evidence>
<dbReference type="EMBL" id="LUXM01000018">
    <property type="protein sequence ID" value="KZU97037.1"/>
    <property type="molecule type" value="Genomic_DNA"/>
</dbReference>
<sequence>MANTLMNRNDFGMLDPFERMARSFWAPLENMDQVLKTDINETDDQYQVKVDVPGIDKQDVKLDYRDNVLSIKVQKDSFVDHEDQDQNIVMNERHTGTLQRQYMLPNVAADKITASQADGVLTITLPKTQPSANDGQIEIQ</sequence>
<comment type="similarity">
    <text evidence="1 2">Belongs to the small heat shock protein (HSP20) family.</text>
</comment>
<dbReference type="Proteomes" id="UP000076882">
    <property type="component" value="Unassembled WGS sequence"/>
</dbReference>
<evidence type="ECO:0000313" key="4">
    <source>
        <dbReference type="EMBL" id="KZU97037.1"/>
    </source>
</evidence>
<reference evidence="5 7" key="2">
    <citation type="submission" date="2016-08" db="EMBL/GenBank/DDBJ databases">
        <title>Genome sequencing of Lactobacillus plantarum JSA22, isolated from fermented soybean paste.</title>
        <authorList>
            <person name="Choi H.S."/>
        </authorList>
    </citation>
    <scope>NUCLEOTIDE SEQUENCE [LARGE SCALE GENOMIC DNA]</scope>
    <source>
        <strain evidence="5 7">JSA22</strain>
    </source>
</reference>
<dbReference type="Gene3D" id="2.60.40.790">
    <property type="match status" value="1"/>
</dbReference>
<proteinExistence type="inferred from homology"/>
<dbReference type="GeneID" id="89667875"/>
<dbReference type="PATRIC" id="fig|1590.142.peg.131"/>
<dbReference type="Pfam" id="PF00011">
    <property type="entry name" value="HSP20"/>
    <property type="match status" value="1"/>
</dbReference>